<reference evidence="2" key="1">
    <citation type="submission" date="2020-04" db="EMBL/GenBank/DDBJ databases">
        <title>Description of Shewanella salipaludis sp. nov., isolated from a salt marsh.</title>
        <authorList>
            <person name="Park S."/>
            <person name="Yoon J.-H."/>
        </authorList>
    </citation>
    <scope>NUCLEOTIDE SEQUENCE</scope>
    <source>
        <strain evidence="2">SHSM-M6</strain>
    </source>
</reference>
<name>A0A972G3K5_9GAMM</name>
<dbReference type="Proteomes" id="UP000737113">
    <property type="component" value="Unassembled WGS sequence"/>
</dbReference>
<sequence length="109" mass="12179">MLCPHCSKSIGVAAITEQRGKGLGAQFQCPHCTAWLGRSPWLQRLKMLGFYTALACGIYAYWYQEARHAMIPAAIFALILLLVCHLMDHLHTVEAPIKDEAPDPGPKYR</sequence>
<keyword evidence="1" id="KW-0472">Membrane</keyword>
<feature type="transmembrane region" description="Helical" evidence="1">
    <location>
        <begin position="69"/>
        <end position="87"/>
    </location>
</feature>
<keyword evidence="1" id="KW-0812">Transmembrane</keyword>
<keyword evidence="1" id="KW-1133">Transmembrane helix</keyword>
<evidence type="ECO:0000256" key="1">
    <source>
        <dbReference type="SAM" id="Phobius"/>
    </source>
</evidence>
<evidence type="ECO:0000313" key="3">
    <source>
        <dbReference type="Proteomes" id="UP000737113"/>
    </source>
</evidence>
<keyword evidence="3" id="KW-1185">Reference proteome</keyword>
<dbReference type="AlphaFoldDB" id="A0A972G3K5"/>
<organism evidence="2 3">
    <name type="scientific">Shewanella salipaludis</name>
    <dbReference type="NCBI Taxonomy" id="2723052"/>
    <lineage>
        <taxon>Bacteria</taxon>
        <taxon>Pseudomonadati</taxon>
        <taxon>Pseudomonadota</taxon>
        <taxon>Gammaproteobacteria</taxon>
        <taxon>Alteromonadales</taxon>
        <taxon>Shewanellaceae</taxon>
        <taxon>Shewanella</taxon>
    </lineage>
</organism>
<dbReference type="RefSeq" id="WP_169565581.1">
    <property type="nucleotide sequence ID" value="NZ_JAAXYH010000017.1"/>
</dbReference>
<feature type="transmembrane region" description="Helical" evidence="1">
    <location>
        <begin position="45"/>
        <end position="63"/>
    </location>
</feature>
<accession>A0A972G3K5</accession>
<comment type="caution">
    <text evidence="2">The sequence shown here is derived from an EMBL/GenBank/DDBJ whole genome shotgun (WGS) entry which is preliminary data.</text>
</comment>
<evidence type="ECO:0000313" key="2">
    <source>
        <dbReference type="EMBL" id="NMH66856.1"/>
    </source>
</evidence>
<gene>
    <name evidence="2" type="ORF">HC757_16985</name>
</gene>
<protein>
    <submittedName>
        <fullName evidence="2">Uncharacterized protein</fullName>
    </submittedName>
</protein>
<proteinExistence type="predicted"/>
<dbReference type="EMBL" id="JAAXYH010000017">
    <property type="protein sequence ID" value="NMH66856.1"/>
    <property type="molecule type" value="Genomic_DNA"/>
</dbReference>